<proteinExistence type="predicted"/>
<geneLocation type="plasmid" evidence="1 2">
    <name>p_unnamed1</name>
</geneLocation>
<evidence type="ECO:0000313" key="1">
    <source>
        <dbReference type="EMBL" id="UXN58451.1"/>
    </source>
</evidence>
<sequence length="87" mass="9716">MLLPHPANSRACTKSLGKVIRFCRKKKWDSLIGGAETETTLKRNRLTIDSIAFKPGVLRNVSTIDLSVEHFGRTLRLPVFLAPTMPP</sequence>
<organism evidence="1 2">
    <name type="scientific">Phyllobacterium zundukense</name>
    <dbReference type="NCBI Taxonomy" id="1867719"/>
    <lineage>
        <taxon>Bacteria</taxon>
        <taxon>Pseudomonadati</taxon>
        <taxon>Pseudomonadota</taxon>
        <taxon>Alphaproteobacteria</taxon>
        <taxon>Hyphomicrobiales</taxon>
        <taxon>Phyllobacteriaceae</taxon>
        <taxon>Phyllobacterium</taxon>
    </lineage>
</organism>
<keyword evidence="1" id="KW-0614">Plasmid</keyword>
<gene>
    <name evidence="1" type="ORF">N8E88_10425</name>
</gene>
<evidence type="ECO:0000313" key="2">
    <source>
        <dbReference type="Proteomes" id="UP001061991"/>
    </source>
</evidence>
<name>A0ACD4CXZ4_9HYPH</name>
<dbReference type="EMBL" id="CP104972">
    <property type="protein sequence ID" value="UXN58451.1"/>
    <property type="molecule type" value="Genomic_DNA"/>
</dbReference>
<reference evidence="1" key="1">
    <citation type="submission" date="2022-09" db="EMBL/GenBank/DDBJ databases">
        <title>Interaction between co-microsymbionts with complementary sets of symbiotic genes in legume-rhizobium systems.</title>
        <authorList>
            <person name="Safronova V."/>
            <person name="Sazanova A."/>
            <person name="Afonin A."/>
            <person name="Chirak E."/>
        </authorList>
    </citation>
    <scope>NUCLEOTIDE SEQUENCE</scope>
    <source>
        <strain evidence="1">A18/3m</strain>
    </source>
</reference>
<keyword evidence="2" id="KW-1185">Reference proteome</keyword>
<protein>
    <submittedName>
        <fullName evidence="1">Alpha-hydroxy-acid oxidizing protein</fullName>
    </submittedName>
</protein>
<accession>A0ACD4CXZ4</accession>
<dbReference type="Proteomes" id="UP001061991">
    <property type="component" value="Plasmid p_unnamed1"/>
</dbReference>